<evidence type="ECO:0000313" key="4">
    <source>
        <dbReference type="Proteomes" id="UP000324800"/>
    </source>
</evidence>
<name>A0A5J4WIY7_9EUKA</name>
<feature type="compositionally biased region" description="Polar residues" evidence="2">
    <location>
        <begin position="1081"/>
        <end position="1091"/>
    </location>
</feature>
<dbReference type="InterPro" id="IPR016024">
    <property type="entry name" value="ARM-type_fold"/>
</dbReference>
<feature type="region of interest" description="Disordered" evidence="2">
    <location>
        <begin position="232"/>
        <end position="280"/>
    </location>
</feature>
<proteinExistence type="predicted"/>
<sequence>MSTENSIVEDKSGPVFEDVDEITENEIQENVDILQGSDNIAQIEAMQKLSKLAISDLEQYNAIIDQHAFNKAYEIHVKSKKSDPLYSISGLFVAMDQLCDKASTFIEKQDDEVNEKLETENKDFKQANQKLEEQVQQLEVQQTTLVEEKKEINKEIQDLAKENEDLKEQLRQSDETFSDAQKELKLLRDDNEYLKKNQSNGTLRSTKSSLQDGSNRDKEKIEELEAKITELEERSRSQDIQIDRLTHESEDFQEKNDKLEDKVKDLQAENDKLRDSNQDLEDEVAELKDKTVESGNKPVTSNVQRVSTPAGLDSIAIIAQQRESTNLKNQIQAKNRELETAQQDLENKQNDLNTANDRIVDLEEQLKDKDREIENKQSQIDEKNEELEEKEKELEDKEEEIKEANERATELDEQVQALCEKHNEARPEVDRERSSQYKRKDIEKPKQKQNSIKSKKSKTQKPFKRSNENKSEFGDDDEQQEDGDDQQQENEGVKNLQRIIREKDKFIQQQKVQILDLIEELKKGTNTETSYEPVSQYFSLAKIEQKEQIKQLKEENKQLNDELTQEKKKQKQREDELKRLEKENSEFEQDLDDKDREINRLRQEIKNKDKDLIKEVKELGQTFRAKKESNENDSVTDEEKIRKLEEENNEYRKQVRSLQKTKDYKKDGKLEDENNDYRKIIQKLQKDNTYLDNKLRDYKQRLNEADQLKERGTVTPTQKRYVSQQYNKDGIYIHPELLQTPFIRLVLAAARFCDAKHRLQRKALELLGAEANLCARHDRALLAESGVFEDLATTLNRAHEDYTQEICCRAVDSILRDNEPGVQYALWVADGRNDYKTKDKRTGVQSGVRDRDRGEQSKLVDSLVRFITKKPNVNDLSRVHAAGLARLTVHGNDEQRDQIVRMGTISTFVRLLKHDDPALCADAVVALNNIILGGARMTISSDPHPYLGEFKKCNGVDDLFDLFLKTKEPTTKANISIALGRLHRTVKFNRRYQPIVDFLKQIVIECVPTASATQNRDRDFQLKSIPNPSNRDRDRLNPLDGLLGDEPTETQRQTEEEQSQSYSRRRSRQEETLPQDRFRQRSTSPAASFSQDRSKSARRSQATVTGAEAGPGKRSYSRGKHHSRSNSHSPSASNQQQPSRLVQRDQLIRDPQQIETQLARALRGREKQMVWNSLGTLGYLAYCAGVCGDII</sequence>
<dbReference type="Gene3D" id="1.25.10.10">
    <property type="entry name" value="Leucine-rich Repeat Variant"/>
    <property type="match status" value="1"/>
</dbReference>
<feature type="compositionally biased region" description="Basic and acidic residues" evidence="2">
    <location>
        <begin position="557"/>
        <end position="585"/>
    </location>
</feature>
<dbReference type="EMBL" id="SNRW01001994">
    <property type="protein sequence ID" value="KAA6394255.1"/>
    <property type="molecule type" value="Genomic_DNA"/>
</dbReference>
<feature type="compositionally biased region" description="Basic and acidic residues" evidence="2">
    <location>
        <begin position="1068"/>
        <end position="1079"/>
    </location>
</feature>
<reference evidence="3 4" key="1">
    <citation type="submission" date="2019-03" db="EMBL/GenBank/DDBJ databases">
        <title>Single cell metagenomics reveals metabolic interactions within the superorganism composed of flagellate Streblomastix strix and complex community of Bacteroidetes bacteria on its surface.</title>
        <authorList>
            <person name="Treitli S.C."/>
            <person name="Kolisko M."/>
            <person name="Husnik F."/>
            <person name="Keeling P."/>
            <person name="Hampl V."/>
        </authorList>
    </citation>
    <scope>NUCLEOTIDE SEQUENCE [LARGE SCALE GENOMIC DNA]</scope>
    <source>
        <strain evidence="3">ST1C</strain>
    </source>
</reference>
<feature type="region of interest" description="Disordered" evidence="2">
    <location>
        <begin position="1017"/>
        <end position="1141"/>
    </location>
</feature>
<dbReference type="PANTHER" id="PTHR23160:SF19">
    <property type="entry name" value="MYOSIN HEAVY CHAIN-RELATED PROTEIN"/>
    <property type="match status" value="1"/>
</dbReference>
<feature type="compositionally biased region" description="Polar residues" evidence="2">
    <location>
        <begin position="322"/>
        <end position="333"/>
    </location>
</feature>
<feature type="compositionally biased region" description="Basic and acidic residues" evidence="2">
    <location>
        <begin position="334"/>
        <end position="349"/>
    </location>
</feature>
<accession>A0A5J4WIY7</accession>
<dbReference type="SUPFAM" id="SSF48371">
    <property type="entry name" value="ARM repeat"/>
    <property type="match status" value="1"/>
</dbReference>
<dbReference type="AlphaFoldDB" id="A0A5J4WIY7"/>
<dbReference type="PANTHER" id="PTHR23160">
    <property type="entry name" value="SYNAPTONEMAL COMPLEX PROTEIN-RELATED"/>
    <property type="match status" value="1"/>
</dbReference>
<dbReference type="Proteomes" id="UP000324800">
    <property type="component" value="Unassembled WGS sequence"/>
</dbReference>
<evidence type="ECO:0000313" key="3">
    <source>
        <dbReference type="EMBL" id="KAA6394255.1"/>
    </source>
</evidence>
<gene>
    <name evidence="3" type="ORF">EZS28_010217</name>
</gene>
<protein>
    <submittedName>
        <fullName evidence="3">Uncharacterized protein</fullName>
    </submittedName>
</protein>
<feature type="compositionally biased region" description="Basic and acidic residues" evidence="2">
    <location>
        <begin position="232"/>
        <end position="277"/>
    </location>
</feature>
<feature type="compositionally biased region" description="Basic and acidic residues" evidence="2">
    <location>
        <begin position="419"/>
        <end position="446"/>
    </location>
</feature>
<dbReference type="SMART" id="SM00185">
    <property type="entry name" value="ARM"/>
    <property type="match status" value="1"/>
</dbReference>
<evidence type="ECO:0000256" key="2">
    <source>
        <dbReference type="SAM" id="MobiDB-lite"/>
    </source>
</evidence>
<feature type="region of interest" description="Disordered" evidence="2">
    <location>
        <begin position="322"/>
        <end position="496"/>
    </location>
</feature>
<keyword evidence="1" id="KW-0175">Coiled coil</keyword>
<dbReference type="InterPro" id="IPR011989">
    <property type="entry name" value="ARM-like"/>
</dbReference>
<dbReference type="InterPro" id="IPR000225">
    <property type="entry name" value="Armadillo"/>
</dbReference>
<evidence type="ECO:0000256" key="1">
    <source>
        <dbReference type="ARBA" id="ARBA00023054"/>
    </source>
</evidence>
<feature type="compositionally biased region" description="Basic and acidic residues" evidence="2">
    <location>
        <begin position="358"/>
        <end position="382"/>
    </location>
</feature>
<feature type="compositionally biased region" description="Basic and acidic residues" evidence="2">
    <location>
        <begin position="389"/>
        <end position="410"/>
    </location>
</feature>
<organism evidence="3 4">
    <name type="scientific">Streblomastix strix</name>
    <dbReference type="NCBI Taxonomy" id="222440"/>
    <lineage>
        <taxon>Eukaryota</taxon>
        <taxon>Metamonada</taxon>
        <taxon>Preaxostyla</taxon>
        <taxon>Oxymonadida</taxon>
        <taxon>Streblomastigidae</taxon>
        <taxon>Streblomastix</taxon>
    </lineage>
</organism>
<feature type="compositionally biased region" description="Basic residues" evidence="2">
    <location>
        <begin position="1115"/>
        <end position="1125"/>
    </location>
</feature>
<dbReference type="OrthoDB" id="7537227at2759"/>
<feature type="compositionally biased region" description="Low complexity" evidence="2">
    <location>
        <begin position="1126"/>
        <end position="1140"/>
    </location>
</feature>
<comment type="caution">
    <text evidence="3">The sequence shown here is derived from an EMBL/GenBank/DDBJ whole genome shotgun (WGS) entry which is preliminary data.</text>
</comment>
<feature type="region of interest" description="Disordered" evidence="2">
    <location>
        <begin position="195"/>
        <end position="220"/>
    </location>
</feature>
<feature type="compositionally biased region" description="Basic residues" evidence="2">
    <location>
        <begin position="453"/>
        <end position="464"/>
    </location>
</feature>
<feature type="compositionally biased region" description="Polar residues" evidence="2">
    <location>
        <begin position="196"/>
        <end position="213"/>
    </location>
</feature>
<feature type="compositionally biased region" description="Acidic residues" evidence="2">
    <location>
        <begin position="474"/>
        <end position="488"/>
    </location>
</feature>
<feature type="region of interest" description="Disordered" evidence="2">
    <location>
        <begin position="557"/>
        <end position="596"/>
    </location>
</feature>
<dbReference type="Pfam" id="PF00514">
    <property type="entry name" value="Arm"/>
    <property type="match status" value="1"/>
</dbReference>